<feature type="compositionally biased region" description="Basic and acidic residues" evidence="5">
    <location>
        <begin position="73"/>
        <end position="88"/>
    </location>
</feature>
<dbReference type="PANTHER" id="PTHR33209:SF1">
    <property type="entry name" value="PEPTIDASE S49 DOMAIN-CONTAINING PROTEIN"/>
    <property type="match status" value="1"/>
</dbReference>
<dbReference type="Gene3D" id="3.90.226.10">
    <property type="entry name" value="2-enoyl-CoA Hydratase, Chain A, domain 1"/>
    <property type="match status" value="3"/>
</dbReference>
<dbReference type="InterPro" id="IPR004635">
    <property type="entry name" value="Pept_S49_SppA"/>
</dbReference>
<dbReference type="SUPFAM" id="SSF52096">
    <property type="entry name" value="ClpP/crotonase"/>
    <property type="match status" value="2"/>
</dbReference>
<proteinExistence type="inferred from homology"/>
<keyword evidence="8" id="KW-1185">Reference proteome</keyword>
<dbReference type="CDD" id="cd07018">
    <property type="entry name" value="S49_SppA_67K_type"/>
    <property type="match status" value="1"/>
</dbReference>
<dbReference type="InterPro" id="IPR002142">
    <property type="entry name" value="Peptidase_S49"/>
</dbReference>
<dbReference type="InterPro" id="IPR047272">
    <property type="entry name" value="S49_SppA_C"/>
</dbReference>
<dbReference type="GO" id="GO:0008236">
    <property type="term" value="F:serine-type peptidase activity"/>
    <property type="evidence" value="ECO:0007669"/>
    <property type="project" value="UniProtKB-KW"/>
</dbReference>
<evidence type="ECO:0000256" key="5">
    <source>
        <dbReference type="SAM" id="MobiDB-lite"/>
    </source>
</evidence>
<feature type="domain" description="Peptidase S49" evidence="6">
    <location>
        <begin position="465"/>
        <end position="616"/>
    </location>
</feature>
<comment type="caution">
    <text evidence="7">The sequence shown here is derived from an EMBL/GenBank/DDBJ whole genome shotgun (WGS) entry which is preliminary data.</text>
</comment>
<dbReference type="CDD" id="cd07023">
    <property type="entry name" value="S49_Sppa_N_C"/>
    <property type="match status" value="1"/>
</dbReference>
<dbReference type="Pfam" id="PF01343">
    <property type="entry name" value="Peptidase_S49"/>
    <property type="match status" value="2"/>
</dbReference>
<dbReference type="NCBIfam" id="TIGR00706">
    <property type="entry name" value="SppA_dom"/>
    <property type="match status" value="1"/>
</dbReference>
<organism evidence="7 8">
    <name type="scientific">Ilex paraguariensis</name>
    <name type="common">yerba mate</name>
    <dbReference type="NCBI Taxonomy" id="185542"/>
    <lineage>
        <taxon>Eukaryota</taxon>
        <taxon>Viridiplantae</taxon>
        <taxon>Streptophyta</taxon>
        <taxon>Embryophyta</taxon>
        <taxon>Tracheophyta</taxon>
        <taxon>Spermatophyta</taxon>
        <taxon>Magnoliopsida</taxon>
        <taxon>eudicotyledons</taxon>
        <taxon>Gunneridae</taxon>
        <taxon>Pentapetalae</taxon>
        <taxon>asterids</taxon>
        <taxon>campanulids</taxon>
        <taxon>Aquifoliales</taxon>
        <taxon>Aquifoliaceae</taxon>
        <taxon>Ilex</taxon>
    </lineage>
</organism>
<keyword evidence="3" id="KW-0378">Hydrolase</keyword>
<evidence type="ECO:0000313" key="7">
    <source>
        <dbReference type="EMBL" id="CAK9147887.1"/>
    </source>
</evidence>
<evidence type="ECO:0000259" key="6">
    <source>
        <dbReference type="Pfam" id="PF01343"/>
    </source>
</evidence>
<evidence type="ECO:0000256" key="3">
    <source>
        <dbReference type="ARBA" id="ARBA00022801"/>
    </source>
</evidence>
<dbReference type="InterPro" id="IPR029045">
    <property type="entry name" value="ClpP/crotonase-like_dom_sf"/>
</dbReference>
<dbReference type="PANTHER" id="PTHR33209">
    <property type="entry name" value="PROTEASE 4"/>
    <property type="match status" value="1"/>
</dbReference>
<dbReference type="AlphaFoldDB" id="A0ABC8RTS7"/>
<evidence type="ECO:0000256" key="2">
    <source>
        <dbReference type="ARBA" id="ARBA00022670"/>
    </source>
</evidence>
<dbReference type="InterPro" id="IPR047217">
    <property type="entry name" value="S49_SppA_67K_type_N"/>
</dbReference>
<dbReference type="EMBL" id="CAUOFW020001724">
    <property type="protein sequence ID" value="CAK9147887.1"/>
    <property type="molecule type" value="Genomic_DNA"/>
</dbReference>
<feature type="domain" description="Peptidase S49" evidence="6">
    <location>
        <begin position="214"/>
        <end position="363"/>
    </location>
</feature>
<evidence type="ECO:0000256" key="1">
    <source>
        <dbReference type="ARBA" id="ARBA00008683"/>
    </source>
</evidence>
<sequence>MSKLLLHTSHFTSVQLGTFSTILSKPLPLPFLSTRFYSYSYLLSFSKPRPLLNSFPNLCTHRNLSVRAFDSEPKNENVVTEKEDKTDNIEAETESVAENGGNGSLKGSDVEYPSGEVEFREFGAWKRFNVKLRMLVAFPWERVRKGSVLTMKLRGQISDQLKSRFSPGLSLPQICENFTKAAYDPRISGVYLHIDPLSCGWGKVEEIRRHILDFKKSGKIIVGYAPACTEKEYYLGCACEELYFPPSAYFSLYGMVVQSGFLGGVLEKVGIDPQVQKVGKYKGAGDQLARKNMSEENREMLTALLDNIYGNWLNKVSLTKGKKREDLENFINEGVYQVERLKEDGWITDIKYEDEVLSMLKERLGTRKDKNLSTVDYRKYSAVRKWTLGLSGGKDKIAVLRASGSISRVRGPFSLPSSGIVAEQFIEKIRSVRESKRYKAVIIRIDSPGGDALASDLMWREIRLLAASIPVIASMADVAASGGYYMAMGAGIIVAENLTLTGSIGVVTAKFNLGNLYEKIGFNKELISRGRFAEFPAADQRPLRPDEAELFAKSTQHIYEQFQNKAALSRSMPVNKMEEVAQGRVWTGNDAASRGLVDAIGGFSQAVAIAKQKANIPQDRQVTLAEMSRPSPSLPEILSSIGNSVVGVDRTLKELLQDLSCSDVVQARMDGIMFQKFEGDSYINPGLALIRDYLSSL</sequence>
<dbReference type="Proteomes" id="UP001642360">
    <property type="component" value="Unassembled WGS sequence"/>
</dbReference>
<protein>
    <recommendedName>
        <fullName evidence="6">Peptidase S49 domain-containing protein</fullName>
    </recommendedName>
</protein>
<keyword evidence="4" id="KW-0720">Serine protease</keyword>
<comment type="similarity">
    <text evidence="1">Belongs to the peptidase S49 family.</text>
</comment>
<dbReference type="GO" id="GO:0006508">
    <property type="term" value="P:proteolysis"/>
    <property type="evidence" value="ECO:0007669"/>
    <property type="project" value="UniProtKB-KW"/>
</dbReference>
<feature type="region of interest" description="Disordered" evidence="5">
    <location>
        <begin position="73"/>
        <end position="107"/>
    </location>
</feature>
<evidence type="ECO:0000256" key="4">
    <source>
        <dbReference type="ARBA" id="ARBA00022825"/>
    </source>
</evidence>
<gene>
    <name evidence="7" type="ORF">ILEXP_LOCUS15821</name>
</gene>
<reference evidence="7 8" key="1">
    <citation type="submission" date="2024-02" db="EMBL/GenBank/DDBJ databases">
        <authorList>
            <person name="Vignale AGUSTIN F."/>
            <person name="Sosa J E."/>
            <person name="Modenutti C."/>
        </authorList>
    </citation>
    <scope>NUCLEOTIDE SEQUENCE [LARGE SCALE GENOMIC DNA]</scope>
</reference>
<keyword evidence="2" id="KW-0645">Protease</keyword>
<evidence type="ECO:0000313" key="8">
    <source>
        <dbReference type="Proteomes" id="UP001642360"/>
    </source>
</evidence>
<accession>A0ABC8RTS7</accession>
<name>A0ABC8RTS7_9AQUA</name>